<dbReference type="Pfam" id="PF03759">
    <property type="entry name" value="PRONE"/>
    <property type="match status" value="2"/>
</dbReference>
<evidence type="ECO:0000256" key="3">
    <source>
        <dbReference type="SAM" id="MobiDB-lite"/>
    </source>
</evidence>
<keyword evidence="6" id="KW-1185">Reference proteome</keyword>
<evidence type="ECO:0000313" key="6">
    <source>
        <dbReference type="Proteomes" id="UP001190700"/>
    </source>
</evidence>
<evidence type="ECO:0000259" key="4">
    <source>
        <dbReference type="PROSITE" id="PS51334"/>
    </source>
</evidence>
<feature type="region of interest" description="Disordered" evidence="3">
    <location>
        <begin position="470"/>
        <end position="509"/>
    </location>
</feature>
<dbReference type="GO" id="GO:0005085">
    <property type="term" value="F:guanyl-nucleotide exchange factor activity"/>
    <property type="evidence" value="ECO:0007669"/>
    <property type="project" value="UniProtKB-UniRule"/>
</dbReference>
<evidence type="ECO:0000313" key="5">
    <source>
        <dbReference type="EMBL" id="KAK3262732.1"/>
    </source>
</evidence>
<proteinExistence type="predicted"/>
<reference evidence="5 6" key="1">
    <citation type="journal article" date="2015" name="Genome Biol. Evol.">
        <title>Comparative Genomics of a Bacterivorous Green Alga Reveals Evolutionary Causalities and Consequences of Phago-Mixotrophic Mode of Nutrition.</title>
        <authorList>
            <person name="Burns J.A."/>
            <person name="Paasch A."/>
            <person name="Narechania A."/>
            <person name="Kim E."/>
        </authorList>
    </citation>
    <scope>NUCLEOTIDE SEQUENCE [LARGE SCALE GENOMIC DNA]</scope>
    <source>
        <strain evidence="5 6">PLY_AMNH</strain>
    </source>
</reference>
<feature type="region of interest" description="Disordered" evidence="3">
    <location>
        <begin position="568"/>
        <end position="628"/>
    </location>
</feature>
<evidence type="ECO:0000256" key="2">
    <source>
        <dbReference type="PROSITE-ProRule" id="PRU00663"/>
    </source>
</evidence>
<comment type="caution">
    <text evidence="5">The sequence shown here is derived from an EMBL/GenBank/DDBJ whole genome shotgun (WGS) entry which is preliminary data.</text>
</comment>
<sequence length="628" mass="69214">MPPLPPIDDLISNLPTSPLKPISQITIPYCPTADIIRRELEAAEQPERASRTAEEEADVVAMRRRFSQLLLGEDRSGGRHGRSPALAISNAITNLAAATFGDLRRLAPLSQLNRAKWERELQWLLSPCEEIVERVPSTVRTPGGIECEVLLAVQRSDLHLYLPLLRRHYTRLQTVLDAFASAEFWYENSFEETVAALPAEVVGHRWWLHQPCVPPGGMSGCETQRVEAALEEAQQCFRAIRSINSQALGVMEVPEPVPAMSETASCLAELVEGAAGQVPEEHSANLPGTVRAVLGEQLHRYLTAEPFFPDLLLDKLRVGWEGRREKEEEGRAGPSTARLARDLSDQLEMACSIWGLEAAAPAGEDQAAAQASTWRARASSEDRASNAATWRTRAETLLTQIKVRRPSLGQTKLEALKIEHNRDVGLAVVEAYSRVLESLAACIISRVRALLFINSQAAMLAQCKQRRVEEEAGNSSRTLGGQDPLSRGFLADLGPSPAGTLELSQRRSQSWPDFRSDGLIEMSVQAPLSASPKQQPTYIYGLSNEKDQCHPGLPDELVKRCGDDVRHQFSDDEEEEEEEEDNSSTGSTVSSRESSISNEAMNLTLNGDLQPTRHKRTLSDGLPPLIEL</sequence>
<dbReference type="InterPro" id="IPR038937">
    <property type="entry name" value="RopGEF"/>
</dbReference>
<organism evidence="5 6">
    <name type="scientific">Cymbomonas tetramitiformis</name>
    <dbReference type="NCBI Taxonomy" id="36881"/>
    <lineage>
        <taxon>Eukaryota</taxon>
        <taxon>Viridiplantae</taxon>
        <taxon>Chlorophyta</taxon>
        <taxon>Pyramimonadophyceae</taxon>
        <taxon>Pyramimonadales</taxon>
        <taxon>Pyramimonadaceae</taxon>
        <taxon>Cymbomonas</taxon>
    </lineage>
</organism>
<feature type="compositionally biased region" description="Low complexity" evidence="3">
    <location>
        <begin position="583"/>
        <end position="597"/>
    </location>
</feature>
<dbReference type="PANTHER" id="PTHR33101">
    <property type="entry name" value="ROP GUANINE NUCLEOTIDE EXCHANGE FACTOR 1"/>
    <property type="match status" value="1"/>
</dbReference>
<protein>
    <recommendedName>
        <fullName evidence="4">PRONE domain-containing protein</fullName>
    </recommendedName>
</protein>
<gene>
    <name evidence="5" type="ORF">CYMTET_28427</name>
</gene>
<dbReference type="Gene3D" id="1.20.58.2010">
    <property type="entry name" value="PRONE domain, subdomain 1"/>
    <property type="match status" value="2"/>
</dbReference>
<evidence type="ECO:0000256" key="1">
    <source>
        <dbReference type="ARBA" id="ARBA00022658"/>
    </source>
</evidence>
<dbReference type="AlphaFoldDB" id="A0AAE0FMU0"/>
<dbReference type="PANTHER" id="PTHR33101:SF6">
    <property type="entry name" value="ROP GUANINE NUCLEOTIDE EXCHANGE FACTOR 1"/>
    <property type="match status" value="1"/>
</dbReference>
<dbReference type="Proteomes" id="UP001190700">
    <property type="component" value="Unassembled WGS sequence"/>
</dbReference>
<dbReference type="PROSITE" id="PS51334">
    <property type="entry name" value="PRONE"/>
    <property type="match status" value="1"/>
</dbReference>
<feature type="compositionally biased region" description="Acidic residues" evidence="3">
    <location>
        <begin position="571"/>
        <end position="582"/>
    </location>
</feature>
<dbReference type="EMBL" id="LGRX02015989">
    <property type="protein sequence ID" value="KAK3262732.1"/>
    <property type="molecule type" value="Genomic_DNA"/>
</dbReference>
<accession>A0AAE0FMU0</accession>
<name>A0AAE0FMU0_9CHLO</name>
<keyword evidence="1 2" id="KW-0344">Guanine-nucleotide releasing factor</keyword>
<dbReference type="InterPro" id="IPR005512">
    <property type="entry name" value="PRONE_dom"/>
</dbReference>
<feature type="domain" description="PRONE" evidence="4">
    <location>
        <begin position="49"/>
        <end position="464"/>
    </location>
</feature>
<feature type="compositionally biased region" description="Polar residues" evidence="3">
    <location>
        <begin position="598"/>
        <end position="609"/>
    </location>
</feature>